<evidence type="ECO:0000256" key="5">
    <source>
        <dbReference type="ARBA" id="ARBA00022741"/>
    </source>
</evidence>
<evidence type="ECO:0000256" key="2">
    <source>
        <dbReference type="ARBA" id="ARBA00008748"/>
    </source>
</evidence>
<dbReference type="PANTHER" id="PTHR21060">
    <property type="entry name" value="ACETATE KINASE"/>
    <property type="match status" value="1"/>
</dbReference>
<keyword evidence="12" id="KW-1185">Reference proteome</keyword>
<comment type="catalytic activity">
    <reaction evidence="8 9">
        <text>butanoate + ATP = butanoyl phosphate + ADP</text>
        <dbReference type="Rhea" id="RHEA:13585"/>
        <dbReference type="ChEBI" id="CHEBI:17968"/>
        <dbReference type="ChEBI" id="CHEBI:30616"/>
        <dbReference type="ChEBI" id="CHEBI:58079"/>
        <dbReference type="ChEBI" id="CHEBI:456216"/>
        <dbReference type="EC" id="2.7.2.7"/>
    </reaction>
</comment>
<dbReference type="EC" id="2.7.2.7" evidence="9"/>
<dbReference type="Pfam" id="PF00871">
    <property type="entry name" value="Acetate_kinase"/>
    <property type="match status" value="1"/>
</dbReference>
<dbReference type="SUPFAM" id="SSF53067">
    <property type="entry name" value="Actin-like ATPase domain"/>
    <property type="match status" value="2"/>
</dbReference>
<comment type="caution">
    <text evidence="11">The sequence shown here is derived from an EMBL/GenBank/DDBJ whole genome shotgun (WGS) entry which is preliminary data.</text>
</comment>
<dbReference type="GO" id="GO:0005737">
    <property type="term" value="C:cytoplasm"/>
    <property type="evidence" value="ECO:0007669"/>
    <property type="project" value="UniProtKB-SubCell"/>
</dbReference>
<dbReference type="PROSITE" id="PS01075">
    <property type="entry name" value="ACETATE_KINASE_1"/>
    <property type="match status" value="1"/>
</dbReference>
<proteinExistence type="inferred from homology"/>
<dbReference type="CDD" id="cd24011">
    <property type="entry name" value="ASKHA_NBD_BK"/>
    <property type="match status" value="1"/>
</dbReference>
<keyword evidence="4 9" id="KW-0808">Transferase</keyword>
<dbReference type="HAMAP" id="MF_00542">
    <property type="entry name" value="Butyrate_kinase"/>
    <property type="match status" value="1"/>
</dbReference>
<evidence type="ECO:0000256" key="3">
    <source>
        <dbReference type="ARBA" id="ARBA00022490"/>
    </source>
</evidence>
<dbReference type="GO" id="GO:0006083">
    <property type="term" value="P:acetate metabolic process"/>
    <property type="evidence" value="ECO:0007669"/>
    <property type="project" value="TreeGrafter"/>
</dbReference>
<name>A0A931AZB2_9FIRM</name>
<dbReference type="Proteomes" id="UP000621436">
    <property type="component" value="Unassembled WGS sequence"/>
</dbReference>
<dbReference type="GO" id="GO:0008776">
    <property type="term" value="F:acetate kinase activity"/>
    <property type="evidence" value="ECO:0007669"/>
    <property type="project" value="TreeGrafter"/>
</dbReference>
<evidence type="ECO:0000256" key="7">
    <source>
        <dbReference type="ARBA" id="ARBA00022840"/>
    </source>
</evidence>
<dbReference type="PIRSF" id="PIRSF036458">
    <property type="entry name" value="Butyrate_kin"/>
    <property type="match status" value="1"/>
</dbReference>
<reference evidence="11" key="1">
    <citation type="submission" date="2020-11" db="EMBL/GenBank/DDBJ databases">
        <title>Halonatronomonas betainensis gen. nov., sp. nov. a novel haloalkaliphilic representative of the family Halanaerobiacae capable of betaine degradation.</title>
        <authorList>
            <person name="Boltyanskaya Y."/>
            <person name="Kevbrin V."/>
            <person name="Detkova E."/>
            <person name="Grouzdev D.S."/>
            <person name="Koziaeva V."/>
            <person name="Zhilina T."/>
        </authorList>
    </citation>
    <scope>NUCLEOTIDE SEQUENCE</scope>
    <source>
        <strain evidence="11">Z-7014</strain>
    </source>
</reference>
<comment type="subcellular location">
    <subcellularLocation>
        <location evidence="1 9">Cytoplasm</location>
    </subcellularLocation>
</comment>
<evidence type="ECO:0000256" key="10">
    <source>
        <dbReference type="RuleBase" id="RU003835"/>
    </source>
</evidence>
<keyword evidence="6 9" id="KW-0418">Kinase</keyword>
<dbReference type="PRINTS" id="PR00471">
    <property type="entry name" value="ACETATEKNASE"/>
</dbReference>
<dbReference type="PANTHER" id="PTHR21060:SF3">
    <property type="entry name" value="BUTYRATE KINASE 2-RELATED"/>
    <property type="match status" value="1"/>
</dbReference>
<dbReference type="NCBIfam" id="TIGR02707">
    <property type="entry name" value="butyr_kinase"/>
    <property type="match status" value="1"/>
</dbReference>
<evidence type="ECO:0000256" key="9">
    <source>
        <dbReference type="HAMAP-Rule" id="MF_00542"/>
    </source>
</evidence>
<evidence type="ECO:0000256" key="8">
    <source>
        <dbReference type="ARBA" id="ARBA00048596"/>
    </source>
</evidence>
<dbReference type="InterPro" id="IPR000890">
    <property type="entry name" value="Aliphatic_acid_kin_short-chain"/>
</dbReference>
<dbReference type="InterPro" id="IPR011245">
    <property type="entry name" value="Butyrate_kin"/>
</dbReference>
<dbReference type="InterPro" id="IPR043129">
    <property type="entry name" value="ATPase_NBD"/>
</dbReference>
<evidence type="ECO:0000256" key="6">
    <source>
        <dbReference type="ARBA" id="ARBA00022777"/>
    </source>
</evidence>
<evidence type="ECO:0000313" key="12">
    <source>
        <dbReference type="Proteomes" id="UP000621436"/>
    </source>
</evidence>
<protein>
    <recommendedName>
        <fullName evidence="9">Probable butyrate kinase</fullName>
        <shortName evidence="9">BK</shortName>
        <ecNumber evidence="9">2.7.2.7</ecNumber>
    </recommendedName>
    <alternativeName>
        <fullName evidence="9">Branched-chain carboxylic acid kinase</fullName>
    </alternativeName>
</protein>
<organism evidence="11 12">
    <name type="scientific">Halonatronomonas betaini</name>
    <dbReference type="NCBI Taxonomy" id="2778430"/>
    <lineage>
        <taxon>Bacteria</taxon>
        <taxon>Bacillati</taxon>
        <taxon>Bacillota</taxon>
        <taxon>Clostridia</taxon>
        <taxon>Halanaerobiales</taxon>
        <taxon>Halarsenatibacteraceae</taxon>
        <taxon>Halonatronomonas</taxon>
    </lineage>
</organism>
<dbReference type="Gene3D" id="3.30.420.40">
    <property type="match status" value="2"/>
</dbReference>
<dbReference type="GO" id="GO:0047761">
    <property type="term" value="F:butyrate kinase activity"/>
    <property type="evidence" value="ECO:0007669"/>
    <property type="project" value="UniProtKB-UniRule"/>
</dbReference>
<dbReference type="NCBIfam" id="NF002834">
    <property type="entry name" value="PRK03011.1-5"/>
    <property type="match status" value="1"/>
</dbReference>
<keyword evidence="7 9" id="KW-0067">ATP-binding</keyword>
<dbReference type="EMBL" id="JADPIE010000006">
    <property type="protein sequence ID" value="MBF8437543.1"/>
    <property type="molecule type" value="Genomic_DNA"/>
</dbReference>
<dbReference type="RefSeq" id="WP_270454537.1">
    <property type="nucleotide sequence ID" value="NZ_JADPIE010000006.1"/>
</dbReference>
<dbReference type="AlphaFoldDB" id="A0A931AZB2"/>
<sequence>MSENNILVINPGSTSTKLALYQGQQEVMASTIEHSQEELAGYENITDQLDLRVKYIREFLKDNSVSIKDLSAVVGRGGLLKPIPGGTYKVNQKMLKDLKAGLQGEHASNLGGLIADSLAEEAGAKAFIVDPVVVDELKELARLSGHPLFERKSIFHALNQKAVARNYASDVNKDYNEITVIVAHLGGGISVGLHHQGKVIDVNNALAGEGPYSPNRSGGLPTLDLANYCYEPENDYNDVKKKLLGSGGVVAYLNTNDMREVEEKAEAGNKEADLIYSGMAYQVAKEIGSLGPIVNGKVDAILLTGGIAYSDYFVDQVKDQVGFLAPVKVYPGEEEMSALAAGAVRVLTGQEQAKTYQ</sequence>
<keyword evidence="5 9" id="KW-0547">Nucleotide-binding</keyword>
<evidence type="ECO:0000313" key="11">
    <source>
        <dbReference type="EMBL" id="MBF8437543.1"/>
    </source>
</evidence>
<evidence type="ECO:0000256" key="1">
    <source>
        <dbReference type="ARBA" id="ARBA00004496"/>
    </source>
</evidence>
<evidence type="ECO:0000256" key="4">
    <source>
        <dbReference type="ARBA" id="ARBA00022679"/>
    </source>
</evidence>
<dbReference type="GO" id="GO:0005524">
    <property type="term" value="F:ATP binding"/>
    <property type="evidence" value="ECO:0007669"/>
    <property type="project" value="UniProtKB-KW"/>
</dbReference>
<comment type="similarity">
    <text evidence="2 9 10">Belongs to the acetokinase family.</text>
</comment>
<keyword evidence="3 9" id="KW-0963">Cytoplasm</keyword>
<accession>A0A931AZB2</accession>
<gene>
    <name evidence="9 11" type="primary">buk</name>
    <name evidence="11" type="ORF">I0Q91_10650</name>
</gene>
<dbReference type="InterPro" id="IPR023865">
    <property type="entry name" value="Aliphatic_acid_kinase_CS"/>
</dbReference>